<comment type="caution">
    <text evidence="3">The sequence shown here is derived from an EMBL/GenBank/DDBJ whole genome shotgun (WGS) entry which is preliminary data.</text>
</comment>
<dbReference type="RefSeq" id="WP_377371796.1">
    <property type="nucleotide sequence ID" value="NZ_JAOTJD010000066.1"/>
</dbReference>
<dbReference type="InterPro" id="IPR036086">
    <property type="entry name" value="ParB/Sulfiredoxin_sf"/>
</dbReference>
<name>A0ABW6CXY0_9CAUL</name>
<evidence type="ECO:0000259" key="2">
    <source>
        <dbReference type="Pfam" id="PF17762"/>
    </source>
</evidence>
<dbReference type="EMBL" id="JAOTJD010000066">
    <property type="protein sequence ID" value="MFD3266556.1"/>
    <property type="molecule type" value="Genomic_DNA"/>
</dbReference>
<dbReference type="PANTHER" id="PTHR33375:SF7">
    <property type="entry name" value="CHROMOSOME 2-PARTITIONING PROTEIN PARB-RELATED"/>
    <property type="match status" value="1"/>
</dbReference>
<dbReference type="SUPFAM" id="SSF110849">
    <property type="entry name" value="ParB/Sulfiredoxin"/>
    <property type="match status" value="1"/>
</dbReference>
<dbReference type="Proteomes" id="UP001598130">
    <property type="component" value="Unassembled WGS sequence"/>
</dbReference>
<evidence type="ECO:0000313" key="4">
    <source>
        <dbReference type="Proteomes" id="UP001598130"/>
    </source>
</evidence>
<dbReference type="InterPro" id="IPR050336">
    <property type="entry name" value="Chromosome_partition/occlusion"/>
</dbReference>
<organism evidence="3 4">
    <name type="scientific">Phenylobacterium ferrooxidans</name>
    <dbReference type="NCBI Taxonomy" id="2982689"/>
    <lineage>
        <taxon>Bacteria</taxon>
        <taxon>Pseudomonadati</taxon>
        <taxon>Pseudomonadota</taxon>
        <taxon>Alphaproteobacteria</taxon>
        <taxon>Caulobacterales</taxon>
        <taxon>Caulobacteraceae</taxon>
        <taxon>Phenylobacterium</taxon>
    </lineage>
</organism>
<reference evidence="3 4" key="1">
    <citation type="submission" date="2022-09" db="EMBL/GenBank/DDBJ databases">
        <title>New species of Phenylobacterium.</title>
        <authorList>
            <person name="Mieszkin S."/>
        </authorList>
    </citation>
    <scope>NUCLEOTIDE SEQUENCE [LARGE SCALE GENOMIC DNA]</scope>
    <source>
        <strain evidence="3 4">HK31-G</strain>
    </source>
</reference>
<feature type="region of interest" description="Disordered" evidence="1">
    <location>
        <begin position="384"/>
        <end position="405"/>
    </location>
</feature>
<accession>A0ABW6CXY0</accession>
<feature type="compositionally biased region" description="Acidic residues" evidence="1">
    <location>
        <begin position="638"/>
        <end position="649"/>
    </location>
</feature>
<sequence length="663" mass="71279">MTPAAETPAGVPNTQFVPLCDLEIAPENLRAKEPADDEIDRLAETIFKADVVVPLCVRPGARKERPFMVLDGRRRLLALRKLLAAGRIEQDWPVKCEVFSTREGQAAATILTAAERTPVHIADVIVAIGKLRKSKMDTAAIAGALGYDELEIKRLSALAGLHAKALKALRLGKITLKQARQLARITDADEQADIAQTALDGYLQDYQLAARVERGRTDVNDPRFALVGPQRYAAIGGRVESDLFGELPDVLLDPDTLTELWRQRTEALVTALQAEGLFVFIGQSRGYRAPDGFFNLPYVHVAGMSETARGAYKEAQQVVREAHEALAGADLAADEMEGLLALLQAERQLAAASLEGGTIGAVILSPDAEVGVVASFFSNPVIAQDEADEEAETGDGGGLDGRYGRGRPDVEFPKAAVDVEGASHVFHETRTDVATRGLIRDLADNPSVALTALLAQLFKHLALHGGASAEASAVTVSASGYRRGQTPAIPALDGEVRARLEARREAYKTSGLRPIAWIEGLAHGEKMALLAELVAISLDVREARTSSIRHAARAEAAEIAELCGSDIASHWTPDASYLAVHSKKQLMALLEEMDASDDRARTLRKDELVCFVAQAAAEQQWAPSALSWESHASLEDYAEEPAADEELSEVLEVTQPSEGQLAA</sequence>
<dbReference type="SUPFAM" id="SSF109709">
    <property type="entry name" value="KorB DNA-binding domain-like"/>
    <property type="match status" value="1"/>
</dbReference>
<dbReference type="Pfam" id="PF17762">
    <property type="entry name" value="HTH_ParB"/>
    <property type="match status" value="1"/>
</dbReference>
<evidence type="ECO:0000256" key="1">
    <source>
        <dbReference type="SAM" id="MobiDB-lite"/>
    </source>
</evidence>
<gene>
    <name evidence="3" type="ORF">OCL97_21670</name>
</gene>
<proteinExistence type="predicted"/>
<protein>
    <submittedName>
        <fullName evidence="3">ParB N-terminal domain-containing protein</fullName>
    </submittedName>
</protein>
<dbReference type="Gene3D" id="1.10.10.2830">
    <property type="match status" value="1"/>
</dbReference>
<keyword evidence="4" id="KW-1185">Reference proteome</keyword>
<dbReference type="PANTHER" id="PTHR33375">
    <property type="entry name" value="CHROMOSOME-PARTITIONING PROTEIN PARB-RELATED"/>
    <property type="match status" value="1"/>
</dbReference>
<feature type="domain" description="ParB/Spo0J HTH" evidence="2">
    <location>
        <begin position="132"/>
        <end position="202"/>
    </location>
</feature>
<feature type="compositionally biased region" description="Polar residues" evidence="1">
    <location>
        <begin position="654"/>
        <end position="663"/>
    </location>
</feature>
<dbReference type="InterPro" id="IPR041468">
    <property type="entry name" value="HTH_ParB/Spo0J"/>
</dbReference>
<evidence type="ECO:0000313" key="3">
    <source>
        <dbReference type="EMBL" id="MFD3266556.1"/>
    </source>
</evidence>
<feature type="region of interest" description="Disordered" evidence="1">
    <location>
        <begin position="638"/>
        <end position="663"/>
    </location>
</feature>